<evidence type="ECO:0000256" key="1">
    <source>
        <dbReference type="ARBA" id="ARBA00004613"/>
    </source>
</evidence>
<protein>
    <submittedName>
        <fullName evidence="7">Serine protease</fullName>
    </submittedName>
</protein>
<evidence type="ECO:0000256" key="5">
    <source>
        <dbReference type="ARBA" id="ARBA00023157"/>
    </source>
</evidence>
<proteinExistence type="predicted"/>
<dbReference type="InterPro" id="IPR009003">
    <property type="entry name" value="Peptidase_S1_PA"/>
</dbReference>
<dbReference type="EMBL" id="WCIF01000136">
    <property type="protein sequence ID" value="KAB5426445.1"/>
    <property type="molecule type" value="Genomic_DNA"/>
</dbReference>
<feature type="non-terminal residue" evidence="7">
    <location>
        <position position="1"/>
    </location>
</feature>
<evidence type="ECO:0000313" key="7">
    <source>
        <dbReference type="EMBL" id="KAB5426445.1"/>
    </source>
</evidence>
<evidence type="ECO:0000256" key="3">
    <source>
        <dbReference type="ARBA" id="ARBA00022670"/>
    </source>
</evidence>
<organism evidence="7 8">
    <name type="scientific">Phocaeicola vulgatus</name>
    <name type="common">Bacteroides vulgatus</name>
    <dbReference type="NCBI Taxonomy" id="821"/>
    <lineage>
        <taxon>Bacteria</taxon>
        <taxon>Pseudomonadati</taxon>
        <taxon>Bacteroidota</taxon>
        <taxon>Bacteroidia</taxon>
        <taxon>Bacteroidales</taxon>
        <taxon>Bacteroidaceae</taxon>
        <taxon>Phocaeicola</taxon>
    </lineage>
</organism>
<dbReference type="SMART" id="SM00020">
    <property type="entry name" value="Tryp_SPc"/>
    <property type="match status" value="1"/>
</dbReference>
<dbReference type="GO" id="GO:0005615">
    <property type="term" value="C:extracellular space"/>
    <property type="evidence" value="ECO:0007669"/>
    <property type="project" value="TreeGrafter"/>
</dbReference>
<evidence type="ECO:0000313" key="8">
    <source>
        <dbReference type="Proteomes" id="UP000462885"/>
    </source>
</evidence>
<feature type="domain" description="Peptidase S1" evidence="6">
    <location>
        <begin position="1"/>
        <end position="165"/>
    </location>
</feature>
<keyword evidence="5" id="KW-1015">Disulfide bond</keyword>
<dbReference type="GO" id="GO:0006508">
    <property type="term" value="P:proteolysis"/>
    <property type="evidence" value="ECO:0007669"/>
    <property type="project" value="UniProtKB-KW"/>
</dbReference>
<comment type="caution">
    <text evidence="7">The sequence shown here is derived from an EMBL/GenBank/DDBJ whole genome shotgun (WGS) entry which is preliminary data.</text>
</comment>
<dbReference type="InterPro" id="IPR001254">
    <property type="entry name" value="Trypsin_dom"/>
</dbReference>
<reference evidence="7 8" key="1">
    <citation type="submission" date="2019-10" db="EMBL/GenBank/DDBJ databases">
        <title>Genome Sequence and Assembly of iSURF_14.</title>
        <authorList>
            <person name="Wucher B.R."/>
            <person name="Ruoff K.L."/>
            <person name="Price C.E."/>
            <person name="Valls R.R."/>
            <person name="O'Toole G.A."/>
        </authorList>
    </citation>
    <scope>NUCLEOTIDE SEQUENCE [LARGE SCALE GENOMIC DNA]</scope>
    <source>
        <strain evidence="7 8">ANK132K_3B</strain>
    </source>
</reference>
<dbReference type="GO" id="GO:0004252">
    <property type="term" value="F:serine-type endopeptidase activity"/>
    <property type="evidence" value="ECO:0007669"/>
    <property type="project" value="InterPro"/>
</dbReference>
<dbReference type="PANTHER" id="PTHR24264">
    <property type="entry name" value="TRYPSIN-RELATED"/>
    <property type="match status" value="1"/>
</dbReference>
<evidence type="ECO:0000256" key="4">
    <source>
        <dbReference type="ARBA" id="ARBA00022801"/>
    </source>
</evidence>
<evidence type="ECO:0000256" key="2">
    <source>
        <dbReference type="ARBA" id="ARBA00022525"/>
    </source>
</evidence>
<gene>
    <name evidence="7" type="ORF">F9Z94_23725</name>
</gene>
<dbReference type="PROSITE" id="PS50240">
    <property type="entry name" value="TRYPSIN_DOM"/>
    <property type="match status" value="1"/>
</dbReference>
<dbReference type="Pfam" id="PF00089">
    <property type="entry name" value="Trypsin"/>
    <property type="match status" value="1"/>
</dbReference>
<sequence>GGVIHNVSSIISHEDFSLKTVKNDIALMHLSDPITVNSHAGVVDLAEEDFDLEEGSVVQISGWGATRNVNETNQNLRFVEVVVQDQQKCAKAYKKHKLSITENQYCAGTAAGDKDSCTGDSGGPSTYEGVQVGIVSYGKGCARAKYPGVYTKISKYRQWSRIHTGI</sequence>
<dbReference type="Proteomes" id="UP000462885">
    <property type="component" value="Unassembled WGS sequence"/>
</dbReference>
<evidence type="ECO:0000259" key="6">
    <source>
        <dbReference type="PROSITE" id="PS50240"/>
    </source>
</evidence>
<dbReference type="AlphaFoldDB" id="A0A7J5LT37"/>
<dbReference type="InterPro" id="IPR043504">
    <property type="entry name" value="Peptidase_S1_PA_chymotrypsin"/>
</dbReference>
<dbReference type="SUPFAM" id="SSF50494">
    <property type="entry name" value="Trypsin-like serine proteases"/>
    <property type="match status" value="1"/>
</dbReference>
<dbReference type="Gene3D" id="2.40.10.10">
    <property type="entry name" value="Trypsin-like serine proteases"/>
    <property type="match status" value="2"/>
</dbReference>
<comment type="subcellular location">
    <subcellularLocation>
        <location evidence="1">Secreted</location>
    </subcellularLocation>
</comment>
<accession>A0A7J5LT37</accession>
<dbReference type="CDD" id="cd00190">
    <property type="entry name" value="Tryp_SPc"/>
    <property type="match status" value="1"/>
</dbReference>
<keyword evidence="3 7" id="KW-0645">Protease</keyword>
<dbReference type="RefSeq" id="WP_151851584.1">
    <property type="nucleotide sequence ID" value="NZ_WCIF01000136.1"/>
</dbReference>
<keyword evidence="2" id="KW-0964">Secreted</keyword>
<dbReference type="FunFam" id="2.40.10.10:FF:000002">
    <property type="entry name" value="Transmembrane protease serine"/>
    <property type="match status" value="1"/>
</dbReference>
<name>A0A7J5LT37_PHOVU</name>
<dbReference type="InterPro" id="IPR050127">
    <property type="entry name" value="Serine_Proteases_S1"/>
</dbReference>
<dbReference type="PANTHER" id="PTHR24264:SF65">
    <property type="entry name" value="SRCR DOMAIN-CONTAINING PROTEIN"/>
    <property type="match status" value="1"/>
</dbReference>
<keyword evidence="4" id="KW-0378">Hydrolase</keyword>